<dbReference type="Proteomes" id="UP000560069">
    <property type="component" value="Unassembled WGS sequence"/>
</dbReference>
<name>A0A7Z0EC07_9MICC</name>
<organism evidence="1 2">
    <name type="scientific">Nesterenkonia sandarakina</name>
    <dbReference type="NCBI Taxonomy" id="272918"/>
    <lineage>
        <taxon>Bacteria</taxon>
        <taxon>Bacillati</taxon>
        <taxon>Actinomycetota</taxon>
        <taxon>Actinomycetes</taxon>
        <taxon>Micrococcales</taxon>
        <taxon>Micrococcaceae</taxon>
        <taxon>Nesterenkonia</taxon>
    </lineage>
</organism>
<proteinExistence type="predicted"/>
<gene>
    <name evidence="1" type="ORF">HNR11_002727</name>
</gene>
<evidence type="ECO:0000313" key="1">
    <source>
        <dbReference type="EMBL" id="NYJ18137.1"/>
    </source>
</evidence>
<protein>
    <submittedName>
        <fullName evidence="1">Uncharacterized protein</fullName>
    </submittedName>
</protein>
<sequence length="58" mass="6015">MDMALIHTLNAFVLAALLVSALLISAKALITIFSPTVAATTAETRPLTLEAPSQAHPS</sequence>
<reference evidence="1 2" key="1">
    <citation type="submission" date="2020-07" db="EMBL/GenBank/DDBJ databases">
        <title>Sequencing the genomes of 1000 actinobacteria strains.</title>
        <authorList>
            <person name="Klenk H.-P."/>
        </authorList>
    </citation>
    <scope>NUCLEOTIDE SEQUENCE [LARGE SCALE GENOMIC DNA]</scope>
    <source>
        <strain evidence="1 2">DSM 15664</strain>
    </source>
</reference>
<comment type="caution">
    <text evidence="1">The sequence shown here is derived from an EMBL/GenBank/DDBJ whole genome shotgun (WGS) entry which is preliminary data.</text>
</comment>
<evidence type="ECO:0000313" key="2">
    <source>
        <dbReference type="Proteomes" id="UP000560069"/>
    </source>
</evidence>
<keyword evidence="2" id="KW-1185">Reference proteome</keyword>
<dbReference type="AlphaFoldDB" id="A0A7Z0EC07"/>
<dbReference type="RefSeq" id="WP_179443069.1">
    <property type="nucleotide sequence ID" value="NZ_BAAALK010000003.1"/>
</dbReference>
<accession>A0A7Z0EC07</accession>
<dbReference type="EMBL" id="JACCFQ010000002">
    <property type="protein sequence ID" value="NYJ18137.1"/>
    <property type="molecule type" value="Genomic_DNA"/>
</dbReference>